<dbReference type="AlphaFoldDB" id="A0A126I5X6"/>
<dbReference type="PROSITE" id="PS50943">
    <property type="entry name" value="HTH_CROC1"/>
    <property type="match status" value="2"/>
</dbReference>
<dbReference type="SUPFAM" id="SSF47413">
    <property type="entry name" value="lambda repressor-like DNA-binding domains"/>
    <property type="match status" value="2"/>
</dbReference>
<geneLocation type="plasmid" evidence="2">
    <name>pGA0702E1CS</name>
</geneLocation>
<reference evidence="2" key="1">
    <citation type="journal article" date="2016" name="Genome Biol. Evol.">
        <title>Evolution of chromosomal Clostridium botulinum type E neurotoxin gene clusters: evidence provided by their rare plasmid borne counterparts.</title>
        <authorList>
            <person name="Carter A.T."/>
            <person name="Austin J.W."/>
            <person name="Weedmark K.A."/>
            <person name="Peck M.W."/>
        </authorList>
    </citation>
    <scope>NUCLEOTIDE SEQUENCE</scope>
    <source>
        <strain evidence="2">GA0702E1CS</strain>
        <plasmid evidence="2">pGA0702E1CS</plasmid>
    </source>
</reference>
<dbReference type="RefSeq" id="WP_172688105.1">
    <property type="nucleotide sequence ID" value="NZ_JACBEJ010000007.1"/>
</dbReference>
<dbReference type="GO" id="GO:0003677">
    <property type="term" value="F:DNA binding"/>
    <property type="evidence" value="ECO:0007669"/>
    <property type="project" value="UniProtKB-KW"/>
</dbReference>
<dbReference type="CDD" id="cd00093">
    <property type="entry name" value="HTH_XRE"/>
    <property type="match status" value="2"/>
</dbReference>
<evidence type="ECO:0000256" key="1">
    <source>
        <dbReference type="ARBA" id="ARBA00023125"/>
    </source>
</evidence>
<keyword evidence="2" id="KW-0614">Plasmid</keyword>
<keyword evidence="1" id="KW-0238">DNA-binding</keyword>
<dbReference type="PANTHER" id="PTHR46558:SF4">
    <property type="entry name" value="DNA-BIDING PHAGE PROTEIN"/>
    <property type="match status" value="1"/>
</dbReference>
<protein>
    <submittedName>
        <fullName evidence="2">Putative phage LexA repressor DNA binding protein</fullName>
    </submittedName>
</protein>
<dbReference type="EMBL" id="KT901798">
    <property type="protein sequence ID" value="ALP68978.1"/>
    <property type="molecule type" value="Genomic_DNA"/>
</dbReference>
<dbReference type="PANTHER" id="PTHR46558">
    <property type="entry name" value="TRACRIPTIONAL REGULATORY PROTEIN-RELATED-RELATED"/>
    <property type="match status" value="1"/>
</dbReference>
<organism evidence="2">
    <name type="scientific">Clostridium botulinum</name>
    <dbReference type="NCBI Taxonomy" id="1491"/>
    <lineage>
        <taxon>Bacteria</taxon>
        <taxon>Bacillati</taxon>
        <taxon>Bacillota</taxon>
        <taxon>Clostridia</taxon>
        <taxon>Eubacteriales</taxon>
        <taxon>Clostridiaceae</taxon>
        <taxon>Clostridium</taxon>
    </lineage>
</organism>
<name>A0A126I5X6_CLOBO</name>
<evidence type="ECO:0000313" key="2">
    <source>
        <dbReference type="EMBL" id="ALP68978.1"/>
    </source>
</evidence>
<dbReference type="InterPro" id="IPR001387">
    <property type="entry name" value="Cro/C1-type_HTH"/>
</dbReference>
<dbReference type="Pfam" id="PF01381">
    <property type="entry name" value="HTH_3"/>
    <property type="match status" value="2"/>
</dbReference>
<dbReference type="InterPro" id="IPR010982">
    <property type="entry name" value="Lambda_DNA-bd_dom_sf"/>
</dbReference>
<dbReference type="Gene3D" id="1.10.260.40">
    <property type="entry name" value="lambda repressor-like DNA-binding domains"/>
    <property type="match status" value="2"/>
</dbReference>
<sequence length="234" mass="27520">MKENFLIFSKNLKKLRTFNKMKQEDLAVKIGVVRSNISNYETQKSEPTLTPLINIASIFNITIDELVSIELTDDIIKDICRNKDVKTKFFSSSEIFSKNLKELRISNNMYQMELAKKIETSKSNISFYESNRSEPTLSILIKISNFFNITLSSLVSKEMKPSEWMKNESEIIKKISYDMECVDNKDENFLKFLYELKEYYLNQSKKLDELVRIKIPAKLQEIDDIIEFVKKKDE</sequence>
<proteinExistence type="predicted"/>
<accession>A0A126I5X6</accession>
<dbReference type="SMART" id="SM00530">
    <property type="entry name" value="HTH_XRE"/>
    <property type="match status" value="2"/>
</dbReference>